<feature type="chain" id="PRO_5046697791" evidence="8">
    <location>
        <begin position="23"/>
        <end position="185"/>
    </location>
</feature>
<feature type="signal peptide" evidence="8">
    <location>
        <begin position="1"/>
        <end position="22"/>
    </location>
</feature>
<dbReference type="Pfam" id="PF00034">
    <property type="entry name" value="Cytochrom_C"/>
    <property type="match status" value="1"/>
</dbReference>
<dbReference type="InterPro" id="IPR036909">
    <property type="entry name" value="Cyt_c-like_dom_sf"/>
</dbReference>
<dbReference type="InterPro" id="IPR050597">
    <property type="entry name" value="Cytochrome_c_Oxidase_Subunit"/>
</dbReference>
<proteinExistence type="predicted"/>
<keyword evidence="3 6" id="KW-0479">Metal-binding</keyword>
<evidence type="ECO:0000256" key="1">
    <source>
        <dbReference type="ARBA" id="ARBA00022448"/>
    </source>
</evidence>
<keyword evidence="1" id="KW-0813">Transport</keyword>
<keyword evidence="2 6" id="KW-0349">Heme</keyword>
<comment type="caution">
    <text evidence="10">The sequence shown here is derived from an EMBL/GenBank/DDBJ whole genome shotgun (WGS) entry which is preliminary data.</text>
</comment>
<evidence type="ECO:0000256" key="5">
    <source>
        <dbReference type="ARBA" id="ARBA00023004"/>
    </source>
</evidence>
<evidence type="ECO:0000256" key="7">
    <source>
        <dbReference type="SAM" id="MobiDB-lite"/>
    </source>
</evidence>
<name>A0ABR6HSK4_9RHOB</name>
<dbReference type="Proteomes" id="UP000576152">
    <property type="component" value="Unassembled WGS sequence"/>
</dbReference>
<dbReference type="EMBL" id="JACIBX010000013">
    <property type="protein sequence ID" value="MBB3713339.1"/>
    <property type="molecule type" value="Genomic_DNA"/>
</dbReference>
<feature type="region of interest" description="Disordered" evidence="7">
    <location>
        <begin position="21"/>
        <end position="48"/>
    </location>
</feature>
<dbReference type="InterPro" id="IPR009056">
    <property type="entry name" value="Cyt_c-like_dom"/>
</dbReference>
<dbReference type="InterPro" id="IPR018247">
    <property type="entry name" value="EF_Hand_1_Ca_BS"/>
</dbReference>
<evidence type="ECO:0000259" key="9">
    <source>
        <dbReference type="PROSITE" id="PS51007"/>
    </source>
</evidence>
<dbReference type="SUPFAM" id="SSF46626">
    <property type="entry name" value="Cytochrome c"/>
    <property type="match status" value="1"/>
</dbReference>
<dbReference type="PROSITE" id="PS51007">
    <property type="entry name" value="CYTC"/>
    <property type="match status" value="1"/>
</dbReference>
<keyword evidence="4" id="KW-0249">Electron transport</keyword>
<evidence type="ECO:0000256" key="4">
    <source>
        <dbReference type="ARBA" id="ARBA00022982"/>
    </source>
</evidence>
<dbReference type="PROSITE" id="PS00018">
    <property type="entry name" value="EF_HAND_1"/>
    <property type="match status" value="1"/>
</dbReference>
<evidence type="ECO:0000313" key="10">
    <source>
        <dbReference type="EMBL" id="MBB3713339.1"/>
    </source>
</evidence>
<accession>A0ABR6HSK4</accession>
<dbReference type="PANTHER" id="PTHR33751:SF9">
    <property type="entry name" value="CYTOCHROME C4"/>
    <property type="match status" value="1"/>
</dbReference>
<protein>
    <submittedName>
        <fullName evidence="10">Cytochrome c553</fullName>
    </submittedName>
</protein>
<dbReference type="RefSeq" id="WP_246391358.1">
    <property type="nucleotide sequence ID" value="NZ_JACIBX010000013.1"/>
</dbReference>
<evidence type="ECO:0000256" key="8">
    <source>
        <dbReference type="SAM" id="SignalP"/>
    </source>
</evidence>
<evidence type="ECO:0000256" key="2">
    <source>
        <dbReference type="ARBA" id="ARBA00022617"/>
    </source>
</evidence>
<evidence type="ECO:0000256" key="6">
    <source>
        <dbReference type="PROSITE-ProRule" id="PRU00433"/>
    </source>
</evidence>
<organism evidence="10 11">
    <name type="scientific">Limimaricola variabilis</name>
    <dbReference type="NCBI Taxonomy" id="1492771"/>
    <lineage>
        <taxon>Bacteria</taxon>
        <taxon>Pseudomonadati</taxon>
        <taxon>Pseudomonadota</taxon>
        <taxon>Alphaproteobacteria</taxon>
        <taxon>Rhodobacterales</taxon>
        <taxon>Paracoccaceae</taxon>
        <taxon>Limimaricola</taxon>
    </lineage>
</organism>
<keyword evidence="11" id="KW-1185">Reference proteome</keyword>
<sequence length="185" mass="19257">MFKFTIGPAALLALGLSLPAAAQQDDTESNPAEASFCTPDYAPEDGDDAEARHASEFAEMDLDEDGMVSQEEYTACRTAAEGGSEEANAEGETEGSGVDVAAADLKAGEGLYKKVCRACHGPKAQGMASFPKLAGNDADYLASRLHQYRDGEKVGPNSALMMPVAAKLSDDDIANVAAYIATGIE</sequence>
<keyword evidence="5 6" id="KW-0408">Iron</keyword>
<feature type="domain" description="Cytochrome c" evidence="9">
    <location>
        <begin position="103"/>
        <end position="184"/>
    </location>
</feature>
<gene>
    <name evidence="10" type="ORF">FHS00_002941</name>
</gene>
<evidence type="ECO:0000256" key="3">
    <source>
        <dbReference type="ARBA" id="ARBA00022723"/>
    </source>
</evidence>
<reference evidence="10 11" key="1">
    <citation type="submission" date="2020-08" db="EMBL/GenBank/DDBJ databases">
        <title>Genomic Encyclopedia of Type Strains, Phase III (KMG-III): the genomes of soil and plant-associated and newly described type strains.</title>
        <authorList>
            <person name="Whitman W."/>
        </authorList>
    </citation>
    <scope>NUCLEOTIDE SEQUENCE [LARGE SCALE GENOMIC DNA]</scope>
    <source>
        <strain evidence="10 11">CECT 8572</strain>
    </source>
</reference>
<keyword evidence="8" id="KW-0732">Signal</keyword>
<dbReference type="Gene3D" id="1.10.760.10">
    <property type="entry name" value="Cytochrome c-like domain"/>
    <property type="match status" value="1"/>
</dbReference>
<dbReference type="PANTHER" id="PTHR33751">
    <property type="entry name" value="CBB3-TYPE CYTOCHROME C OXIDASE SUBUNIT FIXP"/>
    <property type="match status" value="1"/>
</dbReference>
<evidence type="ECO:0000313" key="11">
    <source>
        <dbReference type="Proteomes" id="UP000576152"/>
    </source>
</evidence>